<dbReference type="AlphaFoldDB" id="A0A1H5GRJ5"/>
<dbReference type="Proteomes" id="UP000182725">
    <property type="component" value="Unassembled WGS sequence"/>
</dbReference>
<proteinExistence type="predicted"/>
<evidence type="ECO:0000313" key="1">
    <source>
        <dbReference type="EMBL" id="SEE18363.1"/>
    </source>
</evidence>
<organism evidence="1 2">
    <name type="scientific">Arthrobacter alpinus</name>
    <dbReference type="NCBI Taxonomy" id="656366"/>
    <lineage>
        <taxon>Bacteria</taxon>
        <taxon>Bacillati</taxon>
        <taxon>Actinomycetota</taxon>
        <taxon>Actinomycetes</taxon>
        <taxon>Micrococcales</taxon>
        <taxon>Micrococcaceae</taxon>
        <taxon>Arthrobacter</taxon>
    </lineage>
</organism>
<reference evidence="1 2" key="1">
    <citation type="submission" date="2016-10" db="EMBL/GenBank/DDBJ databases">
        <authorList>
            <person name="de Groot N.N."/>
        </authorList>
    </citation>
    <scope>NUCLEOTIDE SEQUENCE [LARGE SCALE GENOMIC DNA]</scope>
    <source>
        <strain evidence="1 2">DSM 22274</strain>
    </source>
</reference>
<sequence length="144" mass="16175">MDYQWWLEELTSHAVAVFGSRKVLYISNDITPEIDDEESSQATCIFISETLLLVATVDFASRSAESKIHRVQDINGLTVSDVPNLFDMRMDRFPEELKIKFTLPGDINISMPLTTSPQSYQRRDVAMILPVLVAGCEYSGQAPS</sequence>
<dbReference type="EMBL" id="FNTV01000001">
    <property type="protein sequence ID" value="SEE18363.1"/>
    <property type="molecule type" value="Genomic_DNA"/>
</dbReference>
<accession>A0A1H5GRJ5</accession>
<evidence type="ECO:0000313" key="2">
    <source>
        <dbReference type="Proteomes" id="UP000182725"/>
    </source>
</evidence>
<name>A0A1H5GRJ5_9MICC</name>
<gene>
    <name evidence="1" type="ORF">SAMN04489740_0832</name>
</gene>
<protein>
    <submittedName>
        <fullName evidence="1">Uncharacterized protein</fullName>
    </submittedName>
</protein>